<evidence type="ECO:0000313" key="6">
    <source>
        <dbReference type="Proteomes" id="UP000094527"/>
    </source>
</evidence>
<dbReference type="EMBL" id="LJIJ01000161">
    <property type="protein sequence ID" value="ODN01308.1"/>
    <property type="molecule type" value="Genomic_DNA"/>
</dbReference>
<dbReference type="PROSITE" id="PS00941">
    <property type="entry name" value="CARBOXYLESTERASE_B_2"/>
    <property type="match status" value="1"/>
</dbReference>
<accession>A0A1D2N7T3</accession>
<dbReference type="InterPro" id="IPR050309">
    <property type="entry name" value="Type-B_Carboxylest/Lipase"/>
</dbReference>
<name>A0A1D2N7T3_ORCCI</name>
<dbReference type="InterPro" id="IPR002018">
    <property type="entry name" value="CarbesteraseB"/>
</dbReference>
<reference evidence="5 6" key="1">
    <citation type="journal article" date="2016" name="Genome Biol. Evol.">
        <title>Gene Family Evolution Reflects Adaptation to Soil Environmental Stressors in the Genome of the Collembolan Orchesella cincta.</title>
        <authorList>
            <person name="Faddeeva-Vakhrusheva A."/>
            <person name="Derks M.F."/>
            <person name="Anvar S.Y."/>
            <person name="Agamennone V."/>
            <person name="Suring W."/>
            <person name="Smit S."/>
            <person name="van Straalen N.M."/>
            <person name="Roelofs D."/>
        </authorList>
    </citation>
    <scope>NUCLEOTIDE SEQUENCE [LARGE SCALE GENOMIC DNA]</scope>
    <source>
        <tissue evidence="5">Mixed pool</tissue>
    </source>
</reference>
<dbReference type="GO" id="GO:0016787">
    <property type="term" value="F:hydrolase activity"/>
    <property type="evidence" value="ECO:0007669"/>
    <property type="project" value="InterPro"/>
</dbReference>
<sequence length="604" mass="68820">MVVYQHPDTRPSESKKEESDLSSEAIFRSDTAKYLQRLLHDNKDLLKQFQQQHSEATNIHTHVNSYDCGDEVPFVTTKAGIVEGYRIQVVGGRKVCAFEGIPYAESPTGYLRFRSPIPKKNWKGILRATQYPPACLQYNVPEALRTVGQEDCLYLNVYTPQISEPGKFSVIVFIHGGGYFFGSTATYGPTYLLQKNVVLVTIQYRLGVMGFLSTGDSVCPGQQKNFDIGMTICNSAFLKLGVKRGDPNRVTIMGQSAGSAAVHLHMLSQSTRRYFRNAISLSGTAFNYWSFFDQYQTRNITNTFAKRLGCPTHDSTELVECIRQLNPVDVVSLTPQFLDDWPYPSNAFRPSIEVTEGNPDAFLTDYPENIYRRNEVANVPWIVSTVSGEGYAFLLFPFITFAFSMLQRNWYKLALDLVDAENLDIDGDKLVKRLTRYYFRDQPPEKTPIRTYAQIVTDRMFTTGIYEAAKAHVQVAPTYSYFFDFNGQYNQIVNYGYPASEWDVFYLFNASRIYSGFKRGDPEYEISRILVNLITNFADKGVPLLTDSNGEDVEIWKPHDDPQNLNYLGISQFIGMIGDPFKKRMNFWRRLRLPDTPTNVLVAS</sequence>
<evidence type="ECO:0000256" key="1">
    <source>
        <dbReference type="ARBA" id="ARBA00010515"/>
    </source>
</evidence>
<dbReference type="OrthoDB" id="6846267at2759"/>
<dbReference type="Gene3D" id="3.40.50.1820">
    <property type="entry name" value="alpha/beta hydrolase"/>
    <property type="match status" value="1"/>
</dbReference>
<comment type="caution">
    <text evidence="5">The sequence shown here is derived from an EMBL/GenBank/DDBJ whole genome shotgun (WGS) entry which is preliminary data.</text>
</comment>
<dbReference type="SUPFAM" id="SSF53474">
    <property type="entry name" value="alpha/beta-Hydrolases"/>
    <property type="match status" value="1"/>
</dbReference>
<comment type="similarity">
    <text evidence="1">Belongs to the 'GDXG' lipolytic enzyme family.</text>
</comment>
<dbReference type="AlphaFoldDB" id="A0A1D2N7T3"/>
<dbReference type="InterPro" id="IPR019819">
    <property type="entry name" value="Carboxylesterase_B_CS"/>
</dbReference>
<dbReference type="PANTHER" id="PTHR11559">
    <property type="entry name" value="CARBOXYLESTERASE"/>
    <property type="match status" value="1"/>
</dbReference>
<dbReference type="InterPro" id="IPR002168">
    <property type="entry name" value="Lipase_GDXG_HIS_AS"/>
</dbReference>
<keyword evidence="6" id="KW-1185">Reference proteome</keyword>
<proteinExistence type="inferred from homology"/>
<feature type="domain" description="Carboxylesterase type B" evidence="4">
    <location>
        <begin position="73"/>
        <end position="588"/>
    </location>
</feature>
<evidence type="ECO:0000259" key="4">
    <source>
        <dbReference type="Pfam" id="PF00135"/>
    </source>
</evidence>
<dbReference type="STRING" id="48709.A0A1D2N7T3"/>
<protein>
    <submittedName>
        <fullName evidence="5">Esterase FE4</fullName>
    </submittedName>
</protein>
<keyword evidence="2" id="KW-0325">Glycoprotein</keyword>
<feature type="region of interest" description="Disordered" evidence="3">
    <location>
        <begin position="1"/>
        <end position="22"/>
    </location>
</feature>
<evidence type="ECO:0000313" key="5">
    <source>
        <dbReference type="EMBL" id="ODN01308.1"/>
    </source>
</evidence>
<feature type="compositionally biased region" description="Basic and acidic residues" evidence="3">
    <location>
        <begin position="7"/>
        <end position="19"/>
    </location>
</feature>
<evidence type="ECO:0000256" key="3">
    <source>
        <dbReference type="SAM" id="MobiDB-lite"/>
    </source>
</evidence>
<organism evidence="5 6">
    <name type="scientific">Orchesella cincta</name>
    <name type="common">Springtail</name>
    <name type="synonym">Podura cincta</name>
    <dbReference type="NCBI Taxonomy" id="48709"/>
    <lineage>
        <taxon>Eukaryota</taxon>
        <taxon>Metazoa</taxon>
        <taxon>Ecdysozoa</taxon>
        <taxon>Arthropoda</taxon>
        <taxon>Hexapoda</taxon>
        <taxon>Collembola</taxon>
        <taxon>Entomobryomorpha</taxon>
        <taxon>Entomobryoidea</taxon>
        <taxon>Orchesellidae</taxon>
        <taxon>Orchesellinae</taxon>
        <taxon>Orchesella</taxon>
    </lineage>
</organism>
<dbReference type="Pfam" id="PF00135">
    <property type="entry name" value="COesterase"/>
    <property type="match status" value="1"/>
</dbReference>
<gene>
    <name evidence="5" type="ORF">Ocin01_05383</name>
</gene>
<dbReference type="InterPro" id="IPR029058">
    <property type="entry name" value="AB_hydrolase_fold"/>
</dbReference>
<dbReference type="OMA" id="FLDDWPY"/>
<dbReference type="Proteomes" id="UP000094527">
    <property type="component" value="Unassembled WGS sequence"/>
</dbReference>
<dbReference type="PROSITE" id="PS01173">
    <property type="entry name" value="LIPASE_GDXG_HIS"/>
    <property type="match status" value="1"/>
</dbReference>
<evidence type="ECO:0000256" key="2">
    <source>
        <dbReference type="ARBA" id="ARBA00023180"/>
    </source>
</evidence>